<organism evidence="3 4">
    <name type="scientific">Meira miltonrushii</name>
    <dbReference type="NCBI Taxonomy" id="1280837"/>
    <lineage>
        <taxon>Eukaryota</taxon>
        <taxon>Fungi</taxon>
        <taxon>Dikarya</taxon>
        <taxon>Basidiomycota</taxon>
        <taxon>Ustilaginomycotina</taxon>
        <taxon>Exobasidiomycetes</taxon>
        <taxon>Exobasidiales</taxon>
        <taxon>Brachybasidiaceae</taxon>
        <taxon>Meira</taxon>
    </lineage>
</organism>
<feature type="compositionally biased region" description="Basic and acidic residues" evidence="1">
    <location>
        <begin position="208"/>
        <end position="228"/>
    </location>
</feature>
<gene>
    <name evidence="3" type="ORF">FA14DRAFT_181596</name>
</gene>
<evidence type="ECO:0008006" key="5">
    <source>
        <dbReference type="Google" id="ProtNLM"/>
    </source>
</evidence>
<dbReference type="InParanoid" id="A0A316VBJ4"/>
<feature type="compositionally biased region" description="Polar residues" evidence="1">
    <location>
        <begin position="109"/>
        <end position="118"/>
    </location>
</feature>
<evidence type="ECO:0000256" key="2">
    <source>
        <dbReference type="SAM" id="SignalP"/>
    </source>
</evidence>
<feature type="region of interest" description="Disordered" evidence="1">
    <location>
        <begin position="106"/>
        <end position="125"/>
    </location>
</feature>
<reference evidence="3 4" key="1">
    <citation type="journal article" date="2018" name="Mol. Biol. Evol.">
        <title>Broad Genomic Sampling Reveals a Smut Pathogenic Ancestry of the Fungal Clade Ustilaginomycotina.</title>
        <authorList>
            <person name="Kijpornyongpan T."/>
            <person name="Mondo S.J."/>
            <person name="Barry K."/>
            <person name="Sandor L."/>
            <person name="Lee J."/>
            <person name="Lipzen A."/>
            <person name="Pangilinan J."/>
            <person name="LaButti K."/>
            <person name="Hainaut M."/>
            <person name="Henrissat B."/>
            <person name="Grigoriev I.V."/>
            <person name="Spatafora J.W."/>
            <person name="Aime M.C."/>
        </authorList>
    </citation>
    <scope>NUCLEOTIDE SEQUENCE [LARGE SCALE GENOMIC DNA]</scope>
    <source>
        <strain evidence="3 4">MCA 3882</strain>
    </source>
</reference>
<evidence type="ECO:0000313" key="4">
    <source>
        <dbReference type="Proteomes" id="UP000245771"/>
    </source>
</evidence>
<dbReference type="RefSeq" id="XP_025353227.1">
    <property type="nucleotide sequence ID" value="XM_025501113.1"/>
</dbReference>
<keyword evidence="4" id="KW-1185">Reference proteome</keyword>
<evidence type="ECO:0000256" key="1">
    <source>
        <dbReference type="SAM" id="MobiDB-lite"/>
    </source>
</evidence>
<dbReference type="AlphaFoldDB" id="A0A316VBJ4"/>
<feature type="chain" id="PRO_5016236889" description="ALMS motif domain-containing protein" evidence="2">
    <location>
        <begin position="27"/>
        <end position="228"/>
    </location>
</feature>
<evidence type="ECO:0000313" key="3">
    <source>
        <dbReference type="EMBL" id="PWN32925.1"/>
    </source>
</evidence>
<sequence length="228" mass="26552">MVFNYSRTCHCLVIFASILFPICVQSTSHSPQSRSSSPDWDAILSVPINEELLYPFSQSEFIPHEEIEHSSSKTEISANAEQNTVLKPKSFPFVMPEHVRVMAVKAKPSSLSPGPDQNTKQRKQKKIFRIADLTEEQKEARRVRMKKTNAIYEKKRMERMKLPENAAMREKFLERRKKANLSYRKKLVNEVRSGTASLKRQQSYVKLLQRDRVRQQRNKRADKNSQVS</sequence>
<feature type="region of interest" description="Disordered" evidence="1">
    <location>
        <begin position="192"/>
        <end position="228"/>
    </location>
</feature>
<name>A0A316VBJ4_9BASI</name>
<proteinExistence type="predicted"/>
<dbReference type="EMBL" id="KZ819605">
    <property type="protein sequence ID" value="PWN32925.1"/>
    <property type="molecule type" value="Genomic_DNA"/>
</dbReference>
<keyword evidence="2" id="KW-0732">Signal</keyword>
<accession>A0A316VBJ4</accession>
<protein>
    <recommendedName>
        <fullName evidence="5">ALMS motif domain-containing protein</fullName>
    </recommendedName>
</protein>
<feature type="compositionally biased region" description="Polar residues" evidence="1">
    <location>
        <begin position="192"/>
        <end position="204"/>
    </location>
</feature>
<dbReference type="Proteomes" id="UP000245771">
    <property type="component" value="Unassembled WGS sequence"/>
</dbReference>
<feature type="signal peptide" evidence="2">
    <location>
        <begin position="1"/>
        <end position="26"/>
    </location>
</feature>
<dbReference type="GeneID" id="37022894"/>